<feature type="signal peptide" evidence="1">
    <location>
        <begin position="1"/>
        <end position="16"/>
    </location>
</feature>
<dbReference type="RefSeq" id="WP_115817438.1">
    <property type="nucleotide sequence ID" value="NZ_QRDV01000004.1"/>
</dbReference>
<organism evidence="3 4">
    <name type="scientific">Winogradskyella eximia</name>
    <dbReference type="NCBI Taxonomy" id="262006"/>
    <lineage>
        <taxon>Bacteria</taxon>
        <taxon>Pseudomonadati</taxon>
        <taxon>Bacteroidota</taxon>
        <taxon>Flavobacteriia</taxon>
        <taxon>Flavobacteriales</taxon>
        <taxon>Flavobacteriaceae</taxon>
        <taxon>Winogradskyella</taxon>
    </lineage>
</organism>
<dbReference type="SMART" id="SM00060">
    <property type="entry name" value="FN3"/>
    <property type="match status" value="2"/>
</dbReference>
<dbReference type="OrthoDB" id="9792152at2"/>
<proteinExistence type="predicted"/>
<feature type="domain" description="Fibronectin type-III" evidence="2">
    <location>
        <begin position="31"/>
        <end position="121"/>
    </location>
</feature>
<protein>
    <submittedName>
        <fullName evidence="3">Fibronectin type III domain protein</fullName>
    </submittedName>
</protein>
<dbReference type="EMBL" id="QRDV01000004">
    <property type="protein sequence ID" value="RED44037.1"/>
    <property type="molecule type" value="Genomic_DNA"/>
</dbReference>
<dbReference type="Proteomes" id="UP000256980">
    <property type="component" value="Unassembled WGS sequence"/>
</dbReference>
<gene>
    <name evidence="3" type="ORF">DFQ10_104230</name>
</gene>
<dbReference type="SUPFAM" id="SSF49265">
    <property type="entry name" value="Fibronectin type III"/>
    <property type="match status" value="1"/>
</dbReference>
<evidence type="ECO:0000256" key="1">
    <source>
        <dbReference type="SAM" id="SignalP"/>
    </source>
</evidence>
<dbReference type="AlphaFoldDB" id="A0A3D9H3F7"/>
<evidence type="ECO:0000313" key="4">
    <source>
        <dbReference type="Proteomes" id="UP000256980"/>
    </source>
</evidence>
<dbReference type="Pfam" id="PF00041">
    <property type="entry name" value="fn3"/>
    <property type="match status" value="1"/>
</dbReference>
<dbReference type="InterPro" id="IPR003961">
    <property type="entry name" value="FN3_dom"/>
</dbReference>
<dbReference type="PROSITE" id="PS51257">
    <property type="entry name" value="PROKAR_LIPOPROTEIN"/>
    <property type="match status" value="1"/>
</dbReference>
<dbReference type="Gene3D" id="2.60.40.10">
    <property type="entry name" value="Immunoglobulins"/>
    <property type="match status" value="2"/>
</dbReference>
<evidence type="ECO:0000259" key="2">
    <source>
        <dbReference type="PROSITE" id="PS50853"/>
    </source>
</evidence>
<evidence type="ECO:0000313" key="3">
    <source>
        <dbReference type="EMBL" id="RED44037.1"/>
    </source>
</evidence>
<dbReference type="PROSITE" id="PS50853">
    <property type="entry name" value="FN3"/>
    <property type="match status" value="1"/>
</dbReference>
<dbReference type="InterPro" id="IPR013783">
    <property type="entry name" value="Ig-like_fold"/>
</dbReference>
<dbReference type="CDD" id="cd00063">
    <property type="entry name" value="FN3"/>
    <property type="match status" value="2"/>
</dbReference>
<comment type="caution">
    <text evidence="3">The sequence shown here is derived from an EMBL/GenBank/DDBJ whole genome shotgun (WGS) entry which is preliminary data.</text>
</comment>
<sequence>MKKILFIFTLSLTIFACTSDSPDDVDAVCLQPVGLEAYSITNTTATLNWQSAVETSEYELEYGLSGFTQGSGVTVLPQQSSYNISGLTPSTPYAYYVSLFCNSTESYSDWAGPYEFDTLDSNPLCDDPTNFIVRNNSAAIGTNHVDFKWEDFGNDGSQIQYGLQGFALETGTIQSEGNNIEDGFGTVENLQSNTTYDFYVRNNCLENGFSAWIGPVTATTLDL</sequence>
<reference evidence="3 4" key="1">
    <citation type="submission" date="2018-07" db="EMBL/GenBank/DDBJ databases">
        <title>Genomic Encyclopedia of Type Strains, Phase III (KMG-III): the genomes of soil and plant-associated and newly described type strains.</title>
        <authorList>
            <person name="Whitman W."/>
        </authorList>
    </citation>
    <scope>NUCLEOTIDE SEQUENCE [LARGE SCALE GENOMIC DNA]</scope>
    <source>
        <strain evidence="3 4">CECT 7946</strain>
    </source>
</reference>
<feature type="chain" id="PRO_5017666790" evidence="1">
    <location>
        <begin position="17"/>
        <end position="223"/>
    </location>
</feature>
<dbReference type="InterPro" id="IPR036116">
    <property type="entry name" value="FN3_sf"/>
</dbReference>
<name>A0A3D9H3F7_9FLAO</name>
<keyword evidence="1" id="KW-0732">Signal</keyword>
<accession>A0A3D9H3F7</accession>
<keyword evidence="4" id="KW-1185">Reference proteome</keyword>